<evidence type="ECO:0000313" key="2">
    <source>
        <dbReference type="Proteomes" id="UP000179179"/>
    </source>
</evidence>
<accession>A0A1F8AGR7</accession>
<dbReference type="RefSeq" id="XP_022394657.1">
    <property type="nucleotide sequence ID" value="XM_022527655.1"/>
</dbReference>
<name>A0A1F8AGR7_9EURO</name>
<dbReference type="PANTHER" id="PTHR33099">
    <property type="entry name" value="FE2OG DIOXYGENASE DOMAIN-CONTAINING PROTEIN"/>
    <property type="match status" value="1"/>
</dbReference>
<reference evidence="1 2" key="1">
    <citation type="journal article" date="2016" name="Genome Biol. Evol.">
        <title>Draft genome sequence of an aflatoxigenic Aspergillus species, A. bombycis.</title>
        <authorList>
            <person name="Moore G.G."/>
            <person name="Mack B.M."/>
            <person name="Beltz S.B."/>
            <person name="Gilbert M.K."/>
        </authorList>
    </citation>
    <scope>NUCLEOTIDE SEQUENCE [LARGE SCALE GENOMIC DNA]</scope>
    <source>
        <strain evidence="2">NRRL 26010</strain>
    </source>
</reference>
<protein>
    <recommendedName>
        <fullName evidence="3">Fe2OG dioxygenase domain-containing protein</fullName>
    </recommendedName>
</protein>
<sequence>MSDDEGGHLFDEHVWRQESYWQVPIEEYAHTVVEMEEEVNRVMTEGCKLDACLDWFIYCMKEININPVRCLDAPDTFEASEGSRLEEIKEELRENLNRLIPGYLDGESDILKVKKLMNRLQSRWYKVQVSSNAKKRDGVSNALLDTLMEKHCHQPSEHVKASSFPRLQETQDSFVDSCLQLKTFIEGERTTASYACGGSIPITQKAAPSENHPRVSGPINIFWSVGHGSARRLSLPLRADAEDASPEVLQHLIASCGPASFGRGEQNVMDLSYRKAGKLEPENFATSFHPSDFGIIEAIEKVLLPGILGETTNRLGSRKIYAELYKMNIYSGPSGLFRSHVDTPRSQSQVGSLVVCLPARFKGGNLLVRHQGREVDFDWAVGSETSIQWAAFYSDCEHEIKTITEGDRITLTYNLYVSNGADSVLQSIMDPKSLPLYSWVKDRLMKPGFLDDGGVLGIFCSHAYPHTSNATTHNLPAGLKGSDVVLYSVFQSLGLDVQVLPVLENDGTYIPENPELGLKGHTKGRFHYIGECGGYFFSNNLQPYLARNKPLAVNFTEVLPQVASREDLADIDRRWKLLKMTRRLKGMTDAIAFAQEKGLPYTGESSLAEEGARVGSWLRPYDTTEFGNDMPMDEVLHHVWPAYHLPGITWLTEPKHEEMAFSQITYGNEAGIGTRYSCAAILAVIPPWDRRDTLHGNDGSGGK</sequence>
<dbReference type="Proteomes" id="UP000179179">
    <property type="component" value="Unassembled WGS sequence"/>
</dbReference>
<dbReference type="PANTHER" id="PTHR33099:SF7">
    <property type="entry name" value="MYND-TYPE DOMAIN-CONTAINING PROTEIN"/>
    <property type="match status" value="1"/>
</dbReference>
<keyword evidence="2" id="KW-1185">Reference proteome</keyword>
<dbReference type="AlphaFoldDB" id="A0A1F8AGR7"/>
<comment type="caution">
    <text evidence="1">The sequence shown here is derived from an EMBL/GenBank/DDBJ whole genome shotgun (WGS) entry which is preliminary data.</text>
</comment>
<organism evidence="1 2">
    <name type="scientific">Aspergillus bombycis</name>
    <dbReference type="NCBI Taxonomy" id="109264"/>
    <lineage>
        <taxon>Eukaryota</taxon>
        <taxon>Fungi</taxon>
        <taxon>Dikarya</taxon>
        <taxon>Ascomycota</taxon>
        <taxon>Pezizomycotina</taxon>
        <taxon>Eurotiomycetes</taxon>
        <taxon>Eurotiomycetidae</taxon>
        <taxon>Eurotiales</taxon>
        <taxon>Aspergillaceae</taxon>
        <taxon>Aspergillus</taxon>
    </lineage>
</organism>
<dbReference type="GeneID" id="34443915"/>
<evidence type="ECO:0000313" key="1">
    <source>
        <dbReference type="EMBL" id="OGM50940.1"/>
    </source>
</evidence>
<proteinExistence type="predicted"/>
<dbReference type="OrthoDB" id="27483at2759"/>
<gene>
    <name evidence="1" type="ORF">ABOM_000525</name>
</gene>
<dbReference type="Gene3D" id="2.60.120.620">
    <property type="entry name" value="q2cbj1_9rhob like domain"/>
    <property type="match status" value="1"/>
</dbReference>
<evidence type="ECO:0008006" key="3">
    <source>
        <dbReference type="Google" id="ProtNLM"/>
    </source>
</evidence>
<dbReference type="EMBL" id="LYCR01000002">
    <property type="protein sequence ID" value="OGM50940.1"/>
    <property type="molecule type" value="Genomic_DNA"/>
</dbReference>
<dbReference type="STRING" id="109264.A0A1F8AGR7"/>